<keyword evidence="2 3" id="KW-0560">Oxidoreductase</keyword>
<feature type="domain" description="Aldehyde dehydrogenase" evidence="7">
    <location>
        <begin position="11"/>
        <end position="450"/>
    </location>
</feature>
<dbReference type="EMBL" id="CP003169">
    <property type="protein sequence ID" value="AEV76509.1"/>
    <property type="molecule type" value="Genomic_DNA"/>
</dbReference>
<dbReference type="HOGENOM" id="CLU_005391_3_6_11"/>
<dbReference type="Pfam" id="PF00171">
    <property type="entry name" value="Aldedh"/>
    <property type="match status" value="1"/>
</dbReference>
<dbReference type="InterPro" id="IPR016163">
    <property type="entry name" value="Ald_DH_C"/>
</dbReference>
<feature type="active site" evidence="4 5">
    <location>
        <position position="223"/>
    </location>
</feature>
<evidence type="ECO:0000256" key="1">
    <source>
        <dbReference type="ARBA" id="ARBA00009986"/>
    </source>
</evidence>
<dbReference type="RefSeq" id="WP_014214246.1">
    <property type="nucleotide sequence ID" value="NC_016604.1"/>
</dbReference>
<dbReference type="Proteomes" id="UP000005442">
    <property type="component" value="Chromosome"/>
</dbReference>
<evidence type="ECO:0000256" key="6">
    <source>
        <dbReference type="RuleBase" id="RU003345"/>
    </source>
</evidence>
<evidence type="ECO:0000256" key="5">
    <source>
        <dbReference type="PROSITE-ProRule" id="PRU10007"/>
    </source>
</evidence>
<evidence type="ECO:0000313" key="8">
    <source>
        <dbReference type="EMBL" id="AEV76509.1"/>
    </source>
</evidence>
<dbReference type="PIRSF" id="PIRSF036492">
    <property type="entry name" value="ALDH"/>
    <property type="match status" value="1"/>
</dbReference>
<dbReference type="PANTHER" id="PTHR43570:SF16">
    <property type="entry name" value="ALDEHYDE DEHYDROGENASE TYPE III, ISOFORM Q"/>
    <property type="match status" value="1"/>
</dbReference>
<dbReference type="PANTHER" id="PTHR43570">
    <property type="entry name" value="ALDEHYDE DEHYDROGENASE"/>
    <property type="match status" value="1"/>
</dbReference>
<proteinExistence type="inferred from homology"/>
<dbReference type="eggNOG" id="COG1012">
    <property type="taxonomic scope" value="Bacteria"/>
</dbReference>
<gene>
    <name evidence="8" type="ordered locus">MycrhN_6047</name>
</gene>
<organism evidence="8 9">
    <name type="scientific">Mycolicibacterium rhodesiae (strain NBB3)</name>
    <name type="common">Mycobacterium rhodesiae</name>
    <dbReference type="NCBI Taxonomy" id="710685"/>
    <lineage>
        <taxon>Bacteria</taxon>
        <taxon>Bacillati</taxon>
        <taxon>Actinomycetota</taxon>
        <taxon>Actinomycetes</taxon>
        <taxon>Mycobacteriales</taxon>
        <taxon>Mycobacteriaceae</taxon>
        <taxon>Mycolicibacterium</taxon>
    </lineage>
</organism>
<accession>G8RRK6</accession>
<sequence>MNTSMQSAAVDTRERMSAVLERQRRAFIADGPPSADVRRNRIDRLLALVLDNTDAFVDAMGADFGTRPRAGTLFTEILGMISVIEHTRSHVRQWMRTTLLMRAARLFGLRAEVQPSPLGVVGIIGPWNFPLNLVVLPATAAFAAGNRVMIKMSEVTPRTADLMAALAPNYFDETELAVITGGVAVAADFSALPFDHLFFTGSPSVGARVQRAAADHLVPVTLELGGKNPVVVSRDADLTRAATRIAQGRMINGGQVCVCPDYVFVPDERVDAFVGIARNVLEDMFPSIVDNDDYCSSVNEANFDRVVGLIDDARANGATVESVVPRGEVLPDRGSRKVAPTIVRDVDDRMRIANEEIFGPVLVVRPYSQVADAIDYINQRPAPLVAYWYGPDSDDFRRFVRNTRSGGVARNDFAAQMIPSAAPFGGVGRSGMGAYHGKAGFDTFSHYRTVVGTDLPFTITGRAAPPFGGSMQAGSRVALRMARNRTRRRLRRL</sequence>
<dbReference type="InterPro" id="IPR012394">
    <property type="entry name" value="Aldehyde_DH_NAD(P)"/>
</dbReference>
<evidence type="ECO:0000256" key="4">
    <source>
        <dbReference type="PIRSR" id="PIRSR036492-1"/>
    </source>
</evidence>
<dbReference type="SUPFAM" id="SSF53720">
    <property type="entry name" value="ALDH-like"/>
    <property type="match status" value="1"/>
</dbReference>
<dbReference type="PROSITE" id="PS00687">
    <property type="entry name" value="ALDEHYDE_DEHYDR_GLU"/>
    <property type="match status" value="1"/>
</dbReference>
<dbReference type="GO" id="GO:0006081">
    <property type="term" value="P:aldehyde metabolic process"/>
    <property type="evidence" value="ECO:0007669"/>
    <property type="project" value="InterPro"/>
</dbReference>
<evidence type="ECO:0000256" key="3">
    <source>
        <dbReference type="PIRNR" id="PIRNR036492"/>
    </source>
</evidence>
<dbReference type="InterPro" id="IPR029510">
    <property type="entry name" value="Ald_DH_CS_GLU"/>
</dbReference>
<dbReference type="InterPro" id="IPR015590">
    <property type="entry name" value="Aldehyde_DH_dom"/>
</dbReference>
<dbReference type="Gene3D" id="3.40.605.10">
    <property type="entry name" value="Aldehyde Dehydrogenase, Chain A, domain 1"/>
    <property type="match status" value="1"/>
</dbReference>
<dbReference type="InterPro" id="IPR016162">
    <property type="entry name" value="Ald_DH_N"/>
</dbReference>
<feature type="active site" evidence="4">
    <location>
        <position position="257"/>
    </location>
</feature>
<keyword evidence="9" id="KW-1185">Reference proteome</keyword>
<dbReference type="GO" id="GO:0005737">
    <property type="term" value="C:cytoplasm"/>
    <property type="evidence" value="ECO:0007669"/>
    <property type="project" value="TreeGrafter"/>
</dbReference>
<evidence type="ECO:0000313" key="9">
    <source>
        <dbReference type="Proteomes" id="UP000005442"/>
    </source>
</evidence>
<reference evidence="8 9" key="1">
    <citation type="submission" date="2011-12" db="EMBL/GenBank/DDBJ databases">
        <title>Complete sequence of Mycobacterium rhodesiae NBB3.</title>
        <authorList>
            <consortium name="US DOE Joint Genome Institute"/>
            <person name="Lucas S."/>
            <person name="Han J."/>
            <person name="Lapidus A."/>
            <person name="Cheng J.-F."/>
            <person name="Goodwin L."/>
            <person name="Pitluck S."/>
            <person name="Peters L."/>
            <person name="Mikhailova N."/>
            <person name="Gu W."/>
            <person name="Detter J.C."/>
            <person name="Han C."/>
            <person name="Tapia R."/>
            <person name="Land M."/>
            <person name="Hauser L."/>
            <person name="Kyrpides N."/>
            <person name="Ivanova N."/>
            <person name="Pagani I."/>
            <person name="Mattes T."/>
            <person name="Holmes A."/>
            <person name="Rutledge P."/>
            <person name="Paulsen I."/>
            <person name="Coleman N."/>
            <person name="Woyke T."/>
        </authorList>
    </citation>
    <scope>NUCLEOTIDE SEQUENCE [LARGE SCALE GENOMIC DNA]</scope>
    <source>
        <strain evidence="8 9">NBB3</strain>
    </source>
</reference>
<evidence type="ECO:0000259" key="7">
    <source>
        <dbReference type="Pfam" id="PF00171"/>
    </source>
</evidence>
<dbReference type="STRING" id="710685.MycrhN_6047"/>
<evidence type="ECO:0000256" key="2">
    <source>
        <dbReference type="ARBA" id="ARBA00023002"/>
    </source>
</evidence>
<dbReference type="Gene3D" id="3.40.309.10">
    <property type="entry name" value="Aldehyde Dehydrogenase, Chain A, domain 2"/>
    <property type="match status" value="1"/>
</dbReference>
<name>G8RRK6_MYCRN</name>
<dbReference type="PATRIC" id="fig|710685.3.peg.6072"/>
<protein>
    <recommendedName>
        <fullName evidence="3">Aldehyde dehydrogenase</fullName>
    </recommendedName>
</protein>
<dbReference type="OrthoDB" id="6882680at2"/>
<dbReference type="AlphaFoldDB" id="G8RRK6"/>
<dbReference type="KEGG" id="mrh:MycrhN_6047"/>
<dbReference type="CDD" id="cd07133">
    <property type="entry name" value="ALDH_CALDH_CalB"/>
    <property type="match status" value="1"/>
</dbReference>
<comment type="similarity">
    <text evidence="1 3 6">Belongs to the aldehyde dehydrogenase family.</text>
</comment>
<dbReference type="GO" id="GO:0004029">
    <property type="term" value="F:aldehyde dehydrogenase (NAD+) activity"/>
    <property type="evidence" value="ECO:0007669"/>
    <property type="project" value="TreeGrafter"/>
</dbReference>
<dbReference type="InterPro" id="IPR016161">
    <property type="entry name" value="Ald_DH/histidinol_DH"/>
</dbReference>